<protein>
    <submittedName>
        <fullName evidence="1">Uncharacterized protein</fullName>
    </submittedName>
</protein>
<dbReference type="AlphaFoldDB" id="A0A9D3YHE1"/>
<evidence type="ECO:0000313" key="1">
    <source>
        <dbReference type="EMBL" id="KAH3698402.1"/>
    </source>
</evidence>
<name>A0A9D3YHE1_DREPO</name>
<dbReference type="Proteomes" id="UP000828390">
    <property type="component" value="Unassembled WGS sequence"/>
</dbReference>
<sequence>MASSEDPRLHLKKLAVNHMKSSLHARFLQNCINYDIVPTGLRISLKVSVGNDSAELQSDIDALLQKVSVEICEIIRADHLRRAHSIEQSIEDLRKSLQHELSNNDFNTMVNDIFKETEEKQILSRTLDYTDKKRDRYAKYLVVSKSRDRVVTIDLLSKRRGCKFDVPTHVFC</sequence>
<organism evidence="1 2">
    <name type="scientific">Dreissena polymorpha</name>
    <name type="common">Zebra mussel</name>
    <name type="synonym">Mytilus polymorpha</name>
    <dbReference type="NCBI Taxonomy" id="45954"/>
    <lineage>
        <taxon>Eukaryota</taxon>
        <taxon>Metazoa</taxon>
        <taxon>Spiralia</taxon>
        <taxon>Lophotrochozoa</taxon>
        <taxon>Mollusca</taxon>
        <taxon>Bivalvia</taxon>
        <taxon>Autobranchia</taxon>
        <taxon>Heteroconchia</taxon>
        <taxon>Euheterodonta</taxon>
        <taxon>Imparidentia</taxon>
        <taxon>Neoheterodontei</taxon>
        <taxon>Myida</taxon>
        <taxon>Dreissenoidea</taxon>
        <taxon>Dreissenidae</taxon>
        <taxon>Dreissena</taxon>
    </lineage>
</organism>
<comment type="caution">
    <text evidence="1">The sequence shown here is derived from an EMBL/GenBank/DDBJ whole genome shotgun (WGS) entry which is preliminary data.</text>
</comment>
<dbReference type="EMBL" id="JAIWYP010000016">
    <property type="protein sequence ID" value="KAH3698402.1"/>
    <property type="molecule type" value="Genomic_DNA"/>
</dbReference>
<proteinExistence type="predicted"/>
<reference evidence="1" key="2">
    <citation type="submission" date="2020-11" db="EMBL/GenBank/DDBJ databases">
        <authorList>
            <person name="McCartney M.A."/>
            <person name="Auch B."/>
            <person name="Kono T."/>
            <person name="Mallez S."/>
            <person name="Becker A."/>
            <person name="Gohl D.M."/>
            <person name="Silverstein K.A.T."/>
            <person name="Koren S."/>
            <person name="Bechman K.B."/>
            <person name="Herman A."/>
            <person name="Abrahante J.E."/>
            <person name="Garbe J."/>
        </authorList>
    </citation>
    <scope>NUCLEOTIDE SEQUENCE</scope>
    <source>
        <strain evidence="1">Duluth1</strain>
        <tissue evidence="1">Whole animal</tissue>
    </source>
</reference>
<evidence type="ECO:0000313" key="2">
    <source>
        <dbReference type="Proteomes" id="UP000828390"/>
    </source>
</evidence>
<gene>
    <name evidence="1" type="ORF">DPMN_085922</name>
</gene>
<keyword evidence="2" id="KW-1185">Reference proteome</keyword>
<accession>A0A9D3YHE1</accession>
<reference evidence="1" key="1">
    <citation type="journal article" date="2019" name="bioRxiv">
        <title>The Genome of the Zebra Mussel, Dreissena polymorpha: A Resource for Invasive Species Research.</title>
        <authorList>
            <person name="McCartney M.A."/>
            <person name="Auch B."/>
            <person name="Kono T."/>
            <person name="Mallez S."/>
            <person name="Zhang Y."/>
            <person name="Obille A."/>
            <person name="Becker A."/>
            <person name="Abrahante J.E."/>
            <person name="Garbe J."/>
            <person name="Badalamenti J.P."/>
            <person name="Herman A."/>
            <person name="Mangelson H."/>
            <person name="Liachko I."/>
            <person name="Sullivan S."/>
            <person name="Sone E.D."/>
            <person name="Koren S."/>
            <person name="Silverstein K.A.T."/>
            <person name="Beckman K.B."/>
            <person name="Gohl D.M."/>
        </authorList>
    </citation>
    <scope>NUCLEOTIDE SEQUENCE</scope>
    <source>
        <strain evidence="1">Duluth1</strain>
        <tissue evidence="1">Whole animal</tissue>
    </source>
</reference>